<dbReference type="Pfam" id="PF00400">
    <property type="entry name" value="WD40"/>
    <property type="match status" value="2"/>
</dbReference>
<dbReference type="HOGENOM" id="CLU_000288_57_30_1"/>
<accession>A0A0C9T028</accession>
<keyword evidence="2" id="KW-0677">Repeat</keyword>
<feature type="non-terminal residue" evidence="4">
    <location>
        <position position="1"/>
    </location>
</feature>
<evidence type="ECO:0000256" key="2">
    <source>
        <dbReference type="ARBA" id="ARBA00022737"/>
    </source>
</evidence>
<dbReference type="InterPro" id="IPR001680">
    <property type="entry name" value="WD40_rpt"/>
</dbReference>
<evidence type="ECO:0000313" key="4">
    <source>
        <dbReference type="EMBL" id="KIJ08965.1"/>
    </source>
</evidence>
<evidence type="ECO:0008006" key="6">
    <source>
        <dbReference type="Google" id="ProtNLM"/>
    </source>
</evidence>
<dbReference type="InterPro" id="IPR036322">
    <property type="entry name" value="WD40_repeat_dom_sf"/>
</dbReference>
<dbReference type="PANTHER" id="PTHR19848">
    <property type="entry name" value="WD40 REPEAT PROTEIN"/>
    <property type="match status" value="1"/>
</dbReference>
<dbReference type="PROSITE" id="PS50082">
    <property type="entry name" value="WD_REPEATS_2"/>
    <property type="match status" value="2"/>
</dbReference>
<dbReference type="PROSITE" id="PS50294">
    <property type="entry name" value="WD_REPEATS_REGION"/>
    <property type="match status" value="2"/>
</dbReference>
<dbReference type="InterPro" id="IPR015943">
    <property type="entry name" value="WD40/YVTN_repeat-like_dom_sf"/>
</dbReference>
<feature type="non-terminal residue" evidence="4">
    <location>
        <position position="74"/>
    </location>
</feature>
<reference evidence="5" key="2">
    <citation type="submission" date="2015-01" db="EMBL/GenBank/DDBJ databases">
        <title>Evolutionary Origins and Diversification of the Mycorrhizal Mutualists.</title>
        <authorList>
            <consortium name="DOE Joint Genome Institute"/>
            <consortium name="Mycorrhizal Genomics Consortium"/>
            <person name="Kohler A."/>
            <person name="Kuo A."/>
            <person name="Nagy L.G."/>
            <person name="Floudas D."/>
            <person name="Copeland A."/>
            <person name="Barry K.W."/>
            <person name="Cichocki N."/>
            <person name="Veneault-Fourrey C."/>
            <person name="LaButti K."/>
            <person name="Lindquist E.A."/>
            <person name="Lipzen A."/>
            <person name="Lundell T."/>
            <person name="Morin E."/>
            <person name="Murat C."/>
            <person name="Riley R."/>
            <person name="Ohm R."/>
            <person name="Sun H."/>
            <person name="Tunlid A."/>
            <person name="Henrissat B."/>
            <person name="Grigoriev I.V."/>
            <person name="Hibbett D.S."/>
            <person name="Martin F."/>
        </authorList>
    </citation>
    <scope>NUCLEOTIDE SEQUENCE [LARGE SCALE GENOMIC DNA]</scope>
    <source>
        <strain evidence="5">ATCC 200175</strain>
    </source>
</reference>
<reference evidence="4 5" key="1">
    <citation type="submission" date="2014-06" db="EMBL/GenBank/DDBJ databases">
        <authorList>
            <consortium name="DOE Joint Genome Institute"/>
            <person name="Kuo A."/>
            <person name="Kohler A."/>
            <person name="Nagy L.G."/>
            <person name="Floudas D."/>
            <person name="Copeland A."/>
            <person name="Barry K.W."/>
            <person name="Cichocki N."/>
            <person name="Veneault-Fourrey C."/>
            <person name="LaButti K."/>
            <person name="Lindquist E.A."/>
            <person name="Lipzen A."/>
            <person name="Lundell T."/>
            <person name="Morin E."/>
            <person name="Murat C."/>
            <person name="Sun H."/>
            <person name="Tunlid A."/>
            <person name="Henrissat B."/>
            <person name="Grigoriev I.V."/>
            <person name="Hibbett D.S."/>
            <person name="Martin F."/>
            <person name="Nordberg H.P."/>
            <person name="Cantor M.N."/>
            <person name="Hua S.X."/>
        </authorList>
    </citation>
    <scope>NUCLEOTIDE SEQUENCE [LARGE SCALE GENOMIC DNA]</scope>
    <source>
        <strain evidence="4 5">ATCC 200175</strain>
    </source>
</reference>
<name>A0A0C9T028_PAXIN</name>
<evidence type="ECO:0000256" key="3">
    <source>
        <dbReference type="PROSITE-ProRule" id="PRU00221"/>
    </source>
</evidence>
<dbReference type="Proteomes" id="UP000053647">
    <property type="component" value="Unassembled WGS sequence"/>
</dbReference>
<dbReference type="PANTHER" id="PTHR19848:SF8">
    <property type="entry name" value="F-BOX AND WD REPEAT DOMAIN CONTAINING 7"/>
    <property type="match status" value="1"/>
</dbReference>
<feature type="repeat" description="WD" evidence="3">
    <location>
        <begin position="1"/>
        <end position="32"/>
    </location>
</feature>
<keyword evidence="1 3" id="KW-0853">WD repeat</keyword>
<dbReference type="EMBL" id="KN819527">
    <property type="protein sequence ID" value="KIJ08965.1"/>
    <property type="molecule type" value="Genomic_DNA"/>
</dbReference>
<dbReference type="SUPFAM" id="SSF50978">
    <property type="entry name" value="WD40 repeat-like"/>
    <property type="match status" value="1"/>
</dbReference>
<organism evidence="4 5">
    <name type="scientific">Paxillus involutus ATCC 200175</name>
    <dbReference type="NCBI Taxonomy" id="664439"/>
    <lineage>
        <taxon>Eukaryota</taxon>
        <taxon>Fungi</taxon>
        <taxon>Dikarya</taxon>
        <taxon>Basidiomycota</taxon>
        <taxon>Agaricomycotina</taxon>
        <taxon>Agaricomycetes</taxon>
        <taxon>Agaricomycetidae</taxon>
        <taxon>Boletales</taxon>
        <taxon>Paxilineae</taxon>
        <taxon>Paxillaceae</taxon>
        <taxon>Paxillus</taxon>
    </lineage>
</organism>
<dbReference type="Gene3D" id="2.130.10.10">
    <property type="entry name" value="YVTN repeat-like/Quinoprotein amine dehydrogenase"/>
    <property type="match status" value="1"/>
</dbReference>
<sequence length="74" mass="8394">LHGHTDLTQFVAFLPDGKQVISGSNERTIRAWRPHQRSHSRRRDQSGCMLLSVAISPDGRHLASGGHDRKVRIW</sequence>
<gene>
    <name evidence="4" type="ORF">PAXINDRAFT_52385</name>
</gene>
<dbReference type="AlphaFoldDB" id="A0A0C9T028"/>
<feature type="repeat" description="WD" evidence="3">
    <location>
        <begin position="50"/>
        <end position="74"/>
    </location>
</feature>
<proteinExistence type="predicted"/>
<keyword evidence="5" id="KW-1185">Reference proteome</keyword>
<dbReference type="OrthoDB" id="538223at2759"/>
<protein>
    <recommendedName>
        <fullName evidence="6">WD40 repeat-like protein</fullName>
    </recommendedName>
</protein>
<evidence type="ECO:0000313" key="5">
    <source>
        <dbReference type="Proteomes" id="UP000053647"/>
    </source>
</evidence>
<evidence type="ECO:0000256" key="1">
    <source>
        <dbReference type="ARBA" id="ARBA00022574"/>
    </source>
</evidence>